<comment type="pathway">
    <text evidence="1">Cell wall biogenesis; cell wall polysaccharide biosynthesis.</text>
</comment>
<evidence type="ECO:0000259" key="5">
    <source>
        <dbReference type="Pfam" id="PF00535"/>
    </source>
</evidence>
<gene>
    <name evidence="6" type="ORF">CTB96_19725</name>
</gene>
<dbReference type="Gene3D" id="3.90.550.10">
    <property type="entry name" value="Spore Coat Polysaccharide Biosynthesis Protein SpsA, Chain A"/>
    <property type="match status" value="1"/>
</dbReference>
<evidence type="ECO:0000256" key="2">
    <source>
        <dbReference type="ARBA" id="ARBA00006739"/>
    </source>
</evidence>
<comment type="similarity">
    <text evidence="2">Belongs to the glycosyltransferase 2 family.</text>
</comment>
<dbReference type="CDD" id="cd00761">
    <property type="entry name" value="Glyco_tranf_GTA_type"/>
    <property type="match status" value="1"/>
</dbReference>
<comment type="caution">
    <text evidence="6">The sequence shown here is derived from an EMBL/GenBank/DDBJ whole genome shotgun (WGS) entry which is preliminary data.</text>
</comment>
<keyword evidence="3" id="KW-0328">Glycosyltransferase</keyword>
<keyword evidence="7" id="KW-1185">Reference proteome</keyword>
<organism evidence="6 7">
    <name type="scientific">Cryobacterium arcticum</name>
    <dbReference type="NCBI Taxonomy" id="670052"/>
    <lineage>
        <taxon>Bacteria</taxon>
        <taxon>Bacillati</taxon>
        <taxon>Actinomycetota</taxon>
        <taxon>Actinomycetes</taxon>
        <taxon>Micrococcales</taxon>
        <taxon>Microbacteriaceae</taxon>
        <taxon>Cryobacterium</taxon>
    </lineage>
</organism>
<dbReference type="SUPFAM" id="SSF53448">
    <property type="entry name" value="Nucleotide-diphospho-sugar transferases"/>
    <property type="match status" value="1"/>
</dbReference>
<evidence type="ECO:0000256" key="4">
    <source>
        <dbReference type="ARBA" id="ARBA00022679"/>
    </source>
</evidence>
<evidence type="ECO:0000313" key="6">
    <source>
        <dbReference type="EMBL" id="PXA65700.1"/>
    </source>
</evidence>
<dbReference type="PANTHER" id="PTHR43179:SF12">
    <property type="entry name" value="GALACTOFURANOSYLTRANSFERASE GLFT2"/>
    <property type="match status" value="1"/>
</dbReference>
<evidence type="ECO:0000256" key="1">
    <source>
        <dbReference type="ARBA" id="ARBA00004776"/>
    </source>
</evidence>
<dbReference type="OrthoDB" id="3180470at2"/>
<accession>A0A317ZLD8</accession>
<evidence type="ECO:0000256" key="3">
    <source>
        <dbReference type="ARBA" id="ARBA00022676"/>
    </source>
</evidence>
<dbReference type="GO" id="GO:0016757">
    <property type="term" value="F:glycosyltransferase activity"/>
    <property type="evidence" value="ECO:0007669"/>
    <property type="project" value="UniProtKB-KW"/>
</dbReference>
<reference evidence="6 7" key="1">
    <citation type="submission" date="2018-05" db="EMBL/GenBank/DDBJ databases">
        <title>Genetic diversity of glacier-inhabiting Cryobacterium bacteria in China and description of Cryobacterium mengkeensis sp. nov. and Arthrobacter glacialis sp. nov.</title>
        <authorList>
            <person name="Liu Q."/>
            <person name="Xin Y.-H."/>
        </authorList>
    </citation>
    <scope>NUCLEOTIDE SEQUENCE [LARGE SCALE GENOMIC DNA]</scope>
    <source>
        <strain evidence="6 7">SK-1</strain>
    </source>
</reference>
<dbReference type="Pfam" id="PF00535">
    <property type="entry name" value="Glycos_transf_2"/>
    <property type="match status" value="1"/>
</dbReference>
<proteinExistence type="inferred from homology"/>
<dbReference type="Proteomes" id="UP000246722">
    <property type="component" value="Unassembled WGS sequence"/>
</dbReference>
<dbReference type="InterPro" id="IPR029044">
    <property type="entry name" value="Nucleotide-diphossugar_trans"/>
</dbReference>
<sequence length="310" mass="33754">MTDSATARRLTIAVLTYRRPNDLADILPILRTQIDGVAGVVDILVVDNDPDAGARTQVMTEARHAPIRYVHEPSPGIAAARNRALDETRADLLVFIDDDERPTAAWLATLLATYERYRPVAVVGAVLSRYDTPPSRWVQAGRFFDRRRLPTGTPVTEAATNNLLIDLAWVQARGLRFDGRFGLSGGSDSLFTRQVHALGGLMTWCDEAVVIDVVPPNRVTRSWVLRRAYRIGNASSRVRLDAATPGHRLALRVGLLARGSARLLAGSARCAAGFLTGQLVHRSRGMRTVARGAGMVSGSLGATFSEYSRT</sequence>
<dbReference type="AlphaFoldDB" id="A0A317ZLD8"/>
<dbReference type="PANTHER" id="PTHR43179">
    <property type="entry name" value="RHAMNOSYLTRANSFERASE WBBL"/>
    <property type="match status" value="1"/>
</dbReference>
<evidence type="ECO:0000313" key="7">
    <source>
        <dbReference type="Proteomes" id="UP000246722"/>
    </source>
</evidence>
<dbReference type="EMBL" id="QHLY01000013">
    <property type="protein sequence ID" value="PXA65700.1"/>
    <property type="molecule type" value="Genomic_DNA"/>
</dbReference>
<feature type="domain" description="Glycosyltransferase 2-like" evidence="5">
    <location>
        <begin position="12"/>
        <end position="141"/>
    </location>
</feature>
<name>A0A317ZLD8_9MICO</name>
<dbReference type="RefSeq" id="WP_110128666.1">
    <property type="nucleotide sequence ID" value="NZ_QHLY01000013.1"/>
</dbReference>
<dbReference type="InterPro" id="IPR001173">
    <property type="entry name" value="Glyco_trans_2-like"/>
</dbReference>
<protein>
    <submittedName>
        <fullName evidence="6">Glycosyl transferase family 2</fullName>
    </submittedName>
</protein>
<keyword evidence="4 6" id="KW-0808">Transferase</keyword>